<dbReference type="InterPro" id="IPR045889">
    <property type="entry name" value="MES/HNL"/>
</dbReference>
<dbReference type="Proteomes" id="UP001605036">
    <property type="component" value="Unassembled WGS sequence"/>
</dbReference>
<dbReference type="PANTHER" id="PTHR10992">
    <property type="entry name" value="METHYLESTERASE FAMILY MEMBER"/>
    <property type="match status" value="1"/>
</dbReference>
<organism evidence="3 4">
    <name type="scientific">Riccia fluitans</name>
    <dbReference type="NCBI Taxonomy" id="41844"/>
    <lineage>
        <taxon>Eukaryota</taxon>
        <taxon>Viridiplantae</taxon>
        <taxon>Streptophyta</taxon>
        <taxon>Embryophyta</taxon>
        <taxon>Marchantiophyta</taxon>
        <taxon>Marchantiopsida</taxon>
        <taxon>Marchantiidae</taxon>
        <taxon>Marchantiales</taxon>
        <taxon>Ricciaceae</taxon>
        <taxon>Riccia</taxon>
    </lineage>
</organism>
<evidence type="ECO:0000256" key="1">
    <source>
        <dbReference type="SAM" id="SignalP"/>
    </source>
</evidence>
<dbReference type="Pfam" id="PF12697">
    <property type="entry name" value="Abhydrolase_6"/>
    <property type="match status" value="1"/>
</dbReference>
<dbReference type="Gene3D" id="3.40.50.1820">
    <property type="entry name" value="alpha/beta hydrolase"/>
    <property type="match status" value="1"/>
</dbReference>
<dbReference type="AlphaFoldDB" id="A0ABD1ZBQ5"/>
<dbReference type="EMBL" id="JBHFFA010000002">
    <property type="protein sequence ID" value="KAL2644838.1"/>
    <property type="molecule type" value="Genomic_DNA"/>
</dbReference>
<evidence type="ECO:0000313" key="3">
    <source>
        <dbReference type="EMBL" id="KAL2644838.1"/>
    </source>
</evidence>
<dbReference type="SUPFAM" id="SSF53474">
    <property type="entry name" value="alpha/beta-Hydrolases"/>
    <property type="match status" value="1"/>
</dbReference>
<accession>A0ABD1ZBQ5</accession>
<comment type="caution">
    <text evidence="3">The sequence shown here is derived from an EMBL/GenBank/DDBJ whole genome shotgun (WGS) entry which is preliminary data.</text>
</comment>
<keyword evidence="4" id="KW-1185">Reference proteome</keyword>
<protein>
    <recommendedName>
        <fullName evidence="2">AB hydrolase-1 domain-containing protein</fullName>
    </recommendedName>
</protein>
<proteinExistence type="predicted"/>
<gene>
    <name evidence="3" type="ORF">R1flu_012425</name>
</gene>
<reference evidence="3 4" key="1">
    <citation type="submission" date="2024-09" db="EMBL/GenBank/DDBJ databases">
        <title>Chromosome-scale assembly of Riccia fluitans.</title>
        <authorList>
            <person name="Paukszto L."/>
            <person name="Sawicki J."/>
            <person name="Karawczyk K."/>
            <person name="Piernik-Szablinska J."/>
            <person name="Szczecinska M."/>
            <person name="Mazdziarz M."/>
        </authorList>
    </citation>
    <scope>NUCLEOTIDE SEQUENCE [LARGE SCALE GENOMIC DNA]</scope>
    <source>
        <strain evidence="3">Rf_01</strain>
        <tissue evidence="3">Aerial parts of the thallus</tissue>
    </source>
</reference>
<dbReference type="InterPro" id="IPR029058">
    <property type="entry name" value="AB_hydrolase_fold"/>
</dbReference>
<feature type="signal peptide" evidence="1">
    <location>
        <begin position="1"/>
        <end position="25"/>
    </location>
</feature>
<feature type="chain" id="PRO_5044822604" description="AB hydrolase-1 domain-containing protein" evidence="1">
    <location>
        <begin position="26"/>
        <end position="293"/>
    </location>
</feature>
<evidence type="ECO:0000313" key="4">
    <source>
        <dbReference type="Proteomes" id="UP001605036"/>
    </source>
</evidence>
<keyword evidence="1" id="KW-0732">Signal</keyword>
<dbReference type="PANTHER" id="PTHR10992:SF1086">
    <property type="entry name" value="AB HYDROLASE-1 DOMAIN-CONTAINING PROTEIN"/>
    <property type="match status" value="1"/>
</dbReference>
<dbReference type="InterPro" id="IPR000073">
    <property type="entry name" value="AB_hydrolase_1"/>
</dbReference>
<name>A0ABD1ZBQ5_9MARC</name>
<sequence length="293" mass="32503">MSTGRITTGVLVSILLLSSTSMMVAEPVQRTDDYSSNASLPTWVLVHGTYGGSWIWYKIQGLLEAEGYLVYSVDLTSHGIVEDDRSADSVRTIEDWASPLCNFLSNSTQKVLLVTHSLGGAAASLAMEMYPEKISKAIFVAAAMPANGEVVGDVISNKLQQQVDTGVLSLSYADGSLSMPTSMHMNINLPASRKFFFNRCPDEDFILLRDLLTPFPYRPFMQSLTLTDGNYGSVPRYYIKCGLDNMFSVVTQQKICDNNPPQVQFVLKNGDHAPMFSETPYLFFMLKSIQKYH</sequence>
<evidence type="ECO:0000259" key="2">
    <source>
        <dbReference type="Pfam" id="PF12697"/>
    </source>
</evidence>
<feature type="domain" description="AB hydrolase-1" evidence="2">
    <location>
        <begin position="44"/>
        <end position="277"/>
    </location>
</feature>